<evidence type="ECO:0000313" key="4">
    <source>
        <dbReference type="Proteomes" id="UP000231371"/>
    </source>
</evidence>
<feature type="transmembrane region" description="Helical" evidence="2">
    <location>
        <begin position="41"/>
        <end position="61"/>
    </location>
</feature>
<keyword evidence="2" id="KW-1133">Transmembrane helix</keyword>
<keyword evidence="2" id="KW-0812">Transmembrane</keyword>
<proteinExistence type="predicted"/>
<comment type="caution">
    <text evidence="3">The sequence shown here is derived from an EMBL/GenBank/DDBJ whole genome shotgun (WGS) entry which is preliminary data.</text>
</comment>
<feature type="non-terminal residue" evidence="3">
    <location>
        <position position="222"/>
    </location>
</feature>
<dbReference type="Proteomes" id="UP000231371">
    <property type="component" value="Unassembled WGS sequence"/>
</dbReference>
<name>A0A2H0KGV2_9BACT</name>
<feature type="region of interest" description="Disordered" evidence="1">
    <location>
        <begin position="9"/>
        <end position="30"/>
    </location>
</feature>
<reference evidence="3 4" key="1">
    <citation type="submission" date="2017-09" db="EMBL/GenBank/DDBJ databases">
        <title>Depth-based differentiation of microbial function through sediment-hosted aquifers and enrichment of novel symbionts in the deep terrestrial subsurface.</title>
        <authorList>
            <person name="Probst A.J."/>
            <person name="Ladd B."/>
            <person name="Jarett J.K."/>
            <person name="Geller-Mcgrath D.E."/>
            <person name="Sieber C.M."/>
            <person name="Emerson J.B."/>
            <person name="Anantharaman K."/>
            <person name="Thomas B.C."/>
            <person name="Malmstrom R."/>
            <person name="Stieglmeier M."/>
            <person name="Klingl A."/>
            <person name="Woyke T."/>
            <person name="Ryan C.M."/>
            <person name="Banfield J.F."/>
        </authorList>
    </citation>
    <scope>NUCLEOTIDE SEQUENCE [LARGE SCALE GENOMIC DNA]</scope>
    <source>
        <strain evidence="3">CG11_big_fil_rev_8_21_14_0_20_40_12</strain>
    </source>
</reference>
<organism evidence="3 4">
    <name type="scientific">Candidatus Shapirobacteria bacterium CG11_big_fil_rev_8_21_14_0_20_40_12</name>
    <dbReference type="NCBI Taxonomy" id="1974889"/>
    <lineage>
        <taxon>Bacteria</taxon>
        <taxon>Candidatus Shapironibacteriota</taxon>
    </lineage>
</organism>
<keyword evidence="2" id="KW-0472">Membrane</keyword>
<accession>A0A2H0KGV2</accession>
<protein>
    <submittedName>
        <fullName evidence="3">Uncharacterized protein</fullName>
    </submittedName>
</protein>
<dbReference type="AlphaFoldDB" id="A0A2H0KGV2"/>
<evidence type="ECO:0000256" key="1">
    <source>
        <dbReference type="SAM" id="MobiDB-lite"/>
    </source>
</evidence>
<dbReference type="EMBL" id="PCVI01000006">
    <property type="protein sequence ID" value="PIQ70466.1"/>
    <property type="molecule type" value="Genomic_DNA"/>
</dbReference>
<gene>
    <name evidence="3" type="ORF">COV89_00310</name>
</gene>
<sequence length="222" mass="23262">MDDLFFHPGDQVPPVIGPKEPDPPLLSPPKKAFPSSAKKGFFLGISLLLLLAAGVLGVTAVQKGGIFNIFKRATQDEDDPSCSINLQQPTFGPGEESTFSVTFNSPDEPIRWPCSGGTTFGDCNCDSFAVLCFSHSSTKGTTQEVSNQEVSNNCSGDIHDCTVNFKFTASDSLGSGQINIAVKNTDGSGSCSHLIDIVAPTVTPTSVIPTLTPTPTVKLAPG</sequence>
<evidence type="ECO:0000313" key="3">
    <source>
        <dbReference type="EMBL" id="PIQ70466.1"/>
    </source>
</evidence>
<evidence type="ECO:0000256" key="2">
    <source>
        <dbReference type="SAM" id="Phobius"/>
    </source>
</evidence>